<dbReference type="AlphaFoldDB" id="A0A916TXT0"/>
<gene>
    <name evidence="1" type="ORF">GCM10011387_01180</name>
</gene>
<dbReference type="Proteomes" id="UP000651668">
    <property type="component" value="Unassembled WGS sequence"/>
</dbReference>
<evidence type="ECO:0000313" key="1">
    <source>
        <dbReference type="EMBL" id="GGC51544.1"/>
    </source>
</evidence>
<dbReference type="RefSeq" id="WP_188624874.1">
    <property type="nucleotide sequence ID" value="NZ_BMIL01000001.1"/>
</dbReference>
<dbReference type="EMBL" id="BMIL01000001">
    <property type="protein sequence ID" value="GGC51544.1"/>
    <property type="molecule type" value="Genomic_DNA"/>
</dbReference>
<proteinExistence type="predicted"/>
<reference evidence="1" key="1">
    <citation type="journal article" date="2014" name="Int. J. Syst. Evol. Microbiol.">
        <title>Complete genome sequence of Corynebacterium casei LMG S-19264T (=DSM 44701T), isolated from a smear-ripened cheese.</title>
        <authorList>
            <consortium name="US DOE Joint Genome Institute (JGI-PGF)"/>
            <person name="Walter F."/>
            <person name="Albersmeier A."/>
            <person name="Kalinowski J."/>
            <person name="Ruckert C."/>
        </authorList>
    </citation>
    <scope>NUCLEOTIDE SEQUENCE</scope>
    <source>
        <strain evidence="1">CGMCC 1.15343</strain>
    </source>
</reference>
<evidence type="ECO:0000313" key="2">
    <source>
        <dbReference type="Proteomes" id="UP000651668"/>
    </source>
</evidence>
<organism evidence="1 2">
    <name type="scientific">Pedobacter quisquiliarum</name>
    <dbReference type="NCBI Taxonomy" id="1834438"/>
    <lineage>
        <taxon>Bacteria</taxon>
        <taxon>Pseudomonadati</taxon>
        <taxon>Bacteroidota</taxon>
        <taxon>Sphingobacteriia</taxon>
        <taxon>Sphingobacteriales</taxon>
        <taxon>Sphingobacteriaceae</taxon>
        <taxon>Pedobacter</taxon>
    </lineage>
</organism>
<name>A0A916TXT0_9SPHI</name>
<accession>A0A916TXT0</accession>
<sequence length="94" mass="10742">MDSFNITITIQDQPISLTLQPEGADDYKVIFHDMLVGEIVKSQESAVWKELPLDQVSPGIYKMYEHHDSNKPKVILDEKTIQEIGNEIDRKAQS</sequence>
<protein>
    <submittedName>
        <fullName evidence="1">Uncharacterized protein</fullName>
    </submittedName>
</protein>
<comment type="caution">
    <text evidence="1">The sequence shown here is derived from an EMBL/GenBank/DDBJ whole genome shotgun (WGS) entry which is preliminary data.</text>
</comment>
<reference evidence="1" key="2">
    <citation type="submission" date="2020-09" db="EMBL/GenBank/DDBJ databases">
        <authorList>
            <person name="Sun Q."/>
            <person name="Zhou Y."/>
        </authorList>
    </citation>
    <scope>NUCLEOTIDE SEQUENCE</scope>
    <source>
        <strain evidence="1">CGMCC 1.15343</strain>
    </source>
</reference>
<keyword evidence="2" id="KW-1185">Reference proteome</keyword>